<dbReference type="Proteomes" id="UP000596742">
    <property type="component" value="Unassembled WGS sequence"/>
</dbReference>
<protein>
    <submittedName>
        <fullName evidence="1">Uncharacterized protein</fullName>
    </submittedName>
</protein>
<accession>A0A8B6HFX9</accession>
<evidence type="ECO:0000313" key="1">
    <source>
        <dbReference type="EMBL" id="VDI78895.1"/>
    </source>
</evidence>
<dbReference type="EMBL" id="UYJE01010011">
    <property type="protein sequence ID" value="VDI78895.1"/>
    <property type="molecule type" value="Genomic_DNA"/>
</dbReference>
<evidence type="ECO:0000313" key="2">
    <source>
        <dbReference type="Proteomes" id="UP000596742"/>
    </source>
</evidence>
<gene>
    <name evidence="1" type="ORF">MGAL_10B080713</name>
</gene>
<sequence>MVEPTLTSNKDCQKLWKSGQYTIQTKALHIPYQEFEENPKDILATKKSPARTFSLNANRKRSAYSLEEKMEMDWPCFTFHCKPYCRVLSL</sequence>
<organism evidence="1 2">
    <name type="scientific">Mytilus galloprovincialis</name>
    <name type="common">Mediterranean mussel</name>
    <dbReference type="NCBI Taxonomy" id="29158"/>
    <lineage>
        <taxon>Eukaryota</taxon>
        <taxon>Metazoa</taxon>
        <taxon>Spiralia</taxon>
        <taxon>Lophotrochozoa</taxon>
        <taxon>Mollusca</taxon>
        <taxon>Bivalvia</taxon>
        <taxon>Autobranchia</taxon>
        <taxon>Pteriomorphia</taxon>
        <taxon>Mytilida</taxon>
        <taxon>Mytiloidea</taxon>
        <taxon>Mytilidae</taxon>
        <taxon>Mytilinae</taxon>
        <taxon>Mytilus</taxon>
    </lineage>
</organism>
<dbReference type="AlphaFoldDB" id="A0A8B6HFX9"/>
<reference evidence="1" key="1">
    <citation type="submission" date="2018-11" db="EMBL/GenBank/DDBJ databases">
        <authorList>
            <person name="Alioto T."/>
            <person name="Alioto T."/>
        </authorList>
    </citation>
    <scope>NUCLEOTIDE SEQUENCE</scope>
</reference>
<keyword evidence="2" id="KW-1185">Reference proteome</keyword>
<proteinExistence type="predicted"/>
<name>A0A8B6HFX9_MYTGA</name>
<comment type="caution">
    <text evidence="1">The sequence shown here is derived from an EMBL/GenBank/DDBJ whole genome shotgun (WGS) entry which is preliminary data.</text>
</comment>